<organism evidence="1">
    <name type="scientific">Anguilla anguilla</name>
    <name type="common">European freshwater eel</name>
    <name type="synonym">Muraena anguilla</name>
    <dbReference type="NCBI Taxonomy" id="7936"/>
    <lineage>
        <taxon>Eukaryota</taxon>
        <taxon>Metazoa</taxon>
        <taxon>Chordata</taxon>
        <taxon>Craniata</taxon>
        <taxon>Vertebrata</taxon>
        <taxon>Euteleostomi</taxon>
        <taxon>Actinopterygii</taxon>
        <taxon>Neopterygii</taxon>
        <taxon>Teleostei</taxon>
        <taxon>Anguilliformes</taxon>
        <taxon>Anguillidae</taxon>
        <taxon>Anguilla</taxon>
    </lineage>
</organism>
<accession>A0A0E9VC58</accession>
<dbReference type="AlphaFoldDB" id="A0A0E9VC58"/>
<proteinExistence type="predicted"/>
<name>A0A0E9VC58_ANGAN</name>
<sequence length="20" mass="2249">MIFISGESNLPPLETNHLHV</sequence>
<protein>
    <submittedName>
        <fullName evidence="1">Uncharacterized protein</fullName>
    </submittedName>
</protein>
<dbReference type="EMBL" id="GBXM01033809">
    <property type="protein sequence ID" value="JAH74768.1"/>
    <property type="molecule type" value="Transcribed_RNA"/>
</dbReference>
<evidence type="ECO:0000313" key="1">
    <source>
        <dbReference type="EMBL" id="JAH74768.1"/>
    </source>
</evidence>
<reference evidence="1" key="1">
    <citation type="submission" date="2014-11" db="EMBL/GenBank/DDBJ databases">
        <authorList>
            <person name="Amaro Gonzalez C."/>
        </authorList>
    </citation>
    <scope>NUCLEOTIDE SEQUENCE</scope>
</reference>
<reference evidence="1" key="2">
    <citation type="journal article" date="2015" name="Fish Shellfish Immunol.">
        <title>Early steps in the European eel (Anguilla anguilla)-Vibrio vulnificus interaction in the gills: Role of the RtxA13 toxin.</title>
        <authorList>
            <person name="Callol A."/>
            <person name="Pajuelo D."/>
            <person name="Ebbesson L."/>
            <person name="Teles M."/>
            <person name="MacKenzie S."/>
            <person name="Amaro C."/>
        </authorList>
    </citation>
    <scope>NUCLEOTIDE SEQUENCE</scope>
</reference>